<organism evidence="3 4">
    <name type="scientific">Niveomyces insectorum RCEF 264</name>
    <dbReference type="NCBI Taxonomy" id="1081102"/>
    <lineage>
        <taxon>Eukaryota</taxon>
        <taxon>Fungi</taxon>
        <taxon>Dikarya</taxon>
        <taxon>Ascomycota</taxon>
        <taxon>Pezizomycotina</taxon>
        <taxon>Sordariomycetes</taxon>
        <taxon>Hypocreomycetidae</taxon>
        <taxon>Hypocreales</taxon>
        <taxon>Cordycipitaceae</taxon>
        <taxon>Niveomyces</taxon>
    </lineage>
</organism>
<dbReference type="OrthoDB" id="5427134at2759"/>
<feature type="compositionally biased region" description="Polar residues" evidence="2">
    <location>
        <begin position="1171"/>
        <end position="1180"/>
    </location>
</feature>
<sequence>MAASSLDAATAAVFLTSDLANDENFDNISNNNNNNNNNNDTSFVFDIYDDGRAGSNTGAASVPFNAAAPPLLPGGPCNFVDLAHGYSGAQCGCRRFWSRASAASTPRVATSSAFDVNGTGNAAAFDADQANWCMCSHHACFHDQVAPPATSPTTAFPAERPLSSFFSTTPTGGAAAATVTTAAASGLTAGSQTNFAYARASAPTASATPRGQENERPRPSRAPLSPVDDPMAYHMLTDKDTGQENQNSNDRMDMPFNAPAAGGRYFASDASFAATMAGTAHTDGRARAATLPTTGHAALSVGPSSVATSVAEPAPDDSIPDTMSWGPVGQSAKDGHTTLPLSAVPSQGSTGLLLPPSQQHRPPSTATSSTSQMRYIRPFAGKGLQTLARTTTCFFPRKTLPSTSERGDDGGAPLAADEAVQHPSEAHAKASFATGSSISSASSRREALESLSSVVQAHDLRLEKLENPSFSFFPGHEECQDKHDHADLRVTELESRVDEVERRLNNNDEASTVAGGSIVFSRRRLLGRDDDATTASVVSMATDATTSIASRVSVAAEAAATAARTLSSAEREEIFGQLQALHAQVSLLQATSLPSHNKPWQLEVVFLPFPLKGIWVEAGQFPTTDVAAAAAAQRRQSGGGQRMGAGQGEEHHNTGWEDGNHHNDDEWTQTPETTSRRTPDPGLPGAWSGSADWATDYPAAPPPLDAPRLLPRAPVPGRVIDSRLRNGGLVKTLSVRGADARSLQTAMYAAFGHVFQAMATSSSSTRSSSSHTAFCHSYGSTKPRSSSSLRHTASAPSMDNLQAQFLGLQQPWVPLRKVHKDSRLRFLTRAEMLTPAVWDAAFLMSGVVMKASGLHRLYVTQPDAYLQDRHAYKCGWSWQRIRELNRVSDVASGGRGDGNCAVPTTGSKAPAVDAGAAKSCWTWDSRLDEPPPSSPSPSLSPSLSNRHRPSPSPFSRGVTPTNDHANRAHLPHPANFGHRAHSMATTAAAVNPVRSHSLSGSGSGSTQQFWTAGQSPLHPPVPLASSTLRRSPSPFFTPAQPAKTRPLSSSKAARPSPIRTVSMPAPPAHGYRPTSTRMAMTSPTGTATTGKRRVQSAGYRTLSSSSSSHQHPGEQRRSSVTSYERQVSPFFSTNRPSPRTATFPAPTMHSTNSNVAVGASAGVSKRRHSTRSPSIFWTRNTPRRSMSRSPSLAPGPMAAWARDDQVAAVLAATTKPAGDGEQRIRGTTPFCYATPYSNMDPPPSSLRRHRHGSRDPIGTAGQNKYDRGHGFDGYLDDHDMLGFDSEDLDYPMTQDGDGSDEGDDDNDSENHGIKVYEDDVDVTDANDSTERTTTSAQQQPQSHYPQLRLPEDEPWPGIEDNDDERSHEQDHDEDMSDSENMDPLSLASFEADMVEVDGNGCNDDDDDIDDSGRESHDHVEHGESGDEHGGETTSSQGSDASSQPSEYPSTHRAWQMSQAGGAGAGAVGVSRSVSRGVSRAGSRAREIPQPVAAAGLLHAGHGHIDDNNNELDDDDLAINFRIHEDDDANLEGWVQG</sequence>
<feature type="compositionally biased region" description="Acidic residues" evidence="2">
    <location>
        <begin position="1297"/>
        <end position="1307"/>
    </location>
</feature>
<feature type="compositionally biased region" description="Acidic residues" evidence="2">
    <location>
        <begin position="1371"/>
        <end position="1380"/>
    </location>
</feature>
<feature type="compositionally biased region" description="Low complexity" evidence="2">
    <location>
        <begin position="1467"/>
        <end position="1481"/>
    </location>
</feature>
<keyword evidence="1" id="KW-0175">Coiled coil</keyword>
<feature type="region of interest" description="Disordered" evidence="2">
    <location>
        <begin position="200"/>
        <end position="233"/>
    </location>
</feature>
<dbReference type="EMBL" id="AZHD01000022">
    <property type="protein sequence ID" value="OAA54784.1"/>
    <property type="molecule type" value="Genomic_DNA"/>
</dbReference>
<feature type="region of interest" description="Disordered" evidence="2">
    <location>
        <begin position="397"/>
        <end position="436"/>
    </location>
</feature>
<feature type="compositionally biased region" description="Low complexity" evidence="2">
    <location>
        <begin position="200"/>
        <end position="210"/>
    </location>
</feature>
<feature type="region of interest" description="Disordered" evidence="2">
    <location>
        <begin position="772"/>
        <end position="793"/>
    </location>
</feature>
<dbReference type="STRING" id="1081102.A0A167MUY4"/>
<feature type="region of interest" description="Disordered" evidence="2">
    <location>
        <begin position="1233"/>
        <end position="1488"/>
    </location>
</feature>
<feature type="region of interest" description="Disordered" evidence="2">
    <location>
        <begin position="992"/>
        <end position="1197"/>
    </location>
</feature>
<evidence type="ECO:0000256" key="2">
    <source>
        <dbReference type="SAM" id="MobiDB-lite"/>
    </source>
</evidence>
<feature type="region of interest" description="Disordered" evidence="2">
    <location>
        <begin position="889"/>
        <end position="911"/>
    </location>
</feature>
<feature type="compositionally biased region" description="Polar residues" evidence="2">
    <location>
        <begin position="1331"/>
        <end position="1344"/>
    </location>
</feature>
<feature type="compositionally biased region" description="Polar residues" evidence="2">
    <location>
        <begin position="778"/>
        <end position="793"/>
    </location>
</feature>
<evidence type="ECO:0000313" key="3">
    <source>
        <dbReference type="EMBL" id="OAA54784.1"/>
    </source>
</evidence>
<comment type="caution">
    <text evidence="3">The sequence shown here is derived from an EMBL/GenBank/DDBJ whole genome shotgun (WGS) entry which is preliminary data.</text>
</comment>
<dbReference type="Proteomes" id="UP000076874">
    <property type="component" value="Unassembled WGS sequence"/>
</dbReference>
<proteinExistence type="predicted"/>
<feature type="compositionally biased region" description="Basic and acidic residues" evidence="2">
    <location>
        <begin position="648"/>
        <end position="665"/>
    </location>
</feature>
<feature type="compositionally biased region" description="Low complexity" evidence="2">
    <location>
        <begin position="1431"/>
        <end position="1445"/>
    </location>
</feature>
<evidence type="ECO:0000313" key="4">
    <source>
        <dbReference type="Proteomes" id="UP000076874"/>
    </source>
</evidence>
<feature type="compositionally biased region" description="Basic and acidic residues" evidence="2">
    <location>
        <begin position="1308"/>
        <end position="1317"/>
    </location>
</feature>
<accession>A0A167MUY4</accession>
<feature type="compositionally biased region" description="Basic and acidic residues" evidence="2">
    <location>
        <begin position="1410"/>
        <end position="1430"/>
    </location>
</feature>
<feature type="compositionally biased region" description="Polar residues" evidence="2">
    <location>
        <begin position="344"/>
        <end position="373"/>
    </location>
</feature>
<reference evidence="3 4" key="1">
    <citation type="journal article" date="2016" name="Genome Biol. Evol.">
        <title>Divergent and convergent evolution of fungal pathogenicity.</title>
        <authorList>
            <person name="Shang Y."/>
            <person name="Xiao G."/>
            <person name="Zheng P."/>
            <person name="Cen K."/>
            <person name="Zhan S."/>
            <person name="Wang C."/>
        </authorList>
    </citation>
    <scope>NUCLEOTIDE SEQUENCE [LARGE SCALE GENOMIC DNA]</scope>
    <source>
        <strain evidence="3 4">RCEF 264</strain>
    </source>
</reference>
<evidence type="ECO:0000256" key="1">
    <source>
        <dbReference type="SAM" id="Coils"/>
    </source>
</evidence>
<name>A0A167MUY4_9HYPO</name>
<feature type="compositionally biased region" description="Polar residues" evidence="2">
    <location>
        <begin position="1073"/>
        <end position="1089"/>
    </location>
</feature>
<keyword evidence="4" id="KW-1185">Reference proteome</keyword>
<feature type="region of interest" description="Disordered" evidence="2">
    <location>
        <begin position="629"/>
        <end position="710"/>
    </location>
</feature>
<feature type="compositionally biased region" description="Basic and acidic residues" evidence="2">
    <location>
        <begin position="1264"/>
        <end position="1281"/>
    </location>
</feature>
<feature type="compositionally biased region" description="Gly residues" evidence="2">
    <location>
        <begin position="637"/>
        <end position="647"/>
    </location>
</feature>
<feature type="region of interest" description="Disordered" evidence="2">
    <location>
        <begin position="329"/>
        <end position="374"/>
    </location>
</feature>
<gene>
    <name evidence="3" type="ORF">SPI_08655</name>
</gene>
<feature type="coiled-coil region" evidence="1">
    <location>
        <begin position="483"/>
        <end position="510"/>
    </location>
</feature>
<feature type="compositionally biased region" description="Polar residues" evidence="2">
    <location>
        <begin position="1118"/>
        <end position="1140"/>
    </location>
</feature>
<feature type="region of interest" description="Disordered" evidence="2">
    <location>
        <begin position="923"/>
        <end position="977"/>
    </location>
</feature>
<protein>
    <submittedName>
        <fullName evidence="3">Uncharacterized protein</fullName>
    </submittedName>
</protein>